<dbReference type="InterPro" id="IPR027417">
    <property type="entry name" value="P-loop_NTPase"/>
</dbReference>
<evidence type="ECO:0000313" key="2">
    <source>
        <dbReference type="EMBL" id="CEM48962.1"/>
    </source>
</evidence>
<organism evidence="2">
    <name type="scientific">Chromera velia CCMP2878</name>
    <dbReference type="NCBI Taxonomy" id="1169474"/>
    <lineage>
        <taxon>Eukaryota</taxon>
        <taxon>Sar</taxon>
        <taxon>Alveolata</taxon>
        <taxon>Colpodellida</taxon>
        <taxon>Chromeraceae</taxon>
        <taxon>Chromera</taxon>
    </lineage>
</organism>
<evidence type="ECO:0000259" key="1">
    <source>
        <dbReference type="Pfam" id="PF02492"/>
    </source>
</evidence>
<proteinExistence type="predicted"/>
<gene>
    <name evidence="2" type="ORF">Cvel_9131</name>
</gene>
<sequence>MPGTLSAPVPVTLLSGFLGSGKTTMLKHMLENKEGLKIGMVVNDVASVNIDSRLIREGKGDGSWMENTVELQNGCACCSASEDFIRAVADLVQMGEIRGQKWDHIVVEASGVAEPKVIRDLFQELEAMAESPGALINFARLDTMVTVVDASVFLKAYLSSDAAIDSPEFAFASEEEVAMGAQDIAAYRPIVDLLVEQIECADIIVVNKRDLMRPEQVKTLSEILRTLNPHAKVHPRETKSEKQFCVFR</sequence>
<dbReference type="AlphaFoldDB" id="A0A0G4HWW6"/>
<name>A0A0G4HWW6_9ALVE</name>
<accession>A0A0G4HWW6</accession>
<dbReference type="CDD" id="cd03112">
    <property type="entry name" value="CobW-like"/>
    <property type="match status" value="1"/>
</dbReference>
<dbReference type="PhylomeDB" id="A0A0G4HWW6"/>
<dbReference type="PANTHER" id="PTHR43603:SF1">
    <property type="entry name" value="ZINC-REGULATED GTPASE METALLOPROTEIN ACTIVATOR 1"/>
    <property type="match status" value="1"/>
</dbReference>
<reference evidence="2" key="1">
    <citation type="submission" date="2014-11" db="EMBL/GenBank/DDBJ databases">
        <authorList>
            <person name="Otto D Thomas"/>
            <person name="Naeem Raeece"/>
        </authorList>
    </citation>
    <scope>NUCLEOTIDE SEQUENCE</scope>
</reference>
<dbReference type="InterPro" id="IPR051927">
    <property type="entry name" value="Zn_Chap_cDPG_Synth"/>
</dbReference>
<dbReference type="InterPro" id="IPR003495">
    <property type="entry name" value="CobW/HypB/UreG_nucleotide-bd"/>
</dbReference>
<dbReference type="PANTHER" id="PTHR43603">
    <property type="entry name" value="COBW DOMAIN-CONTAINING PROTEIN DDB_G0274527"/>
    <property type="match status" value="1"/>
</dbReference>
<protein>
    <recommendedName>
        <fullName evidence="1">CobW/HypB/UreG nucleotide-binding domain-containing protein</fullName>
    </recommendedName>
</protein>
<dbReference type="Pfam" id="PF02492">
    <property type="entry name" value="cobW"/>
    <property type="match status" value="1"/>
</dbReference>
<dbReference type="EMBL" id="CDMZ01004200">
    <property type="protein sequence ID" value="CEM48962.1"/>
    <property type="molecule type" value="Genomic_DNA"/>
</dbReference>
<dbReference type="Gene3D" id="3.40.50.300">
    <property type="entry name" value="P-loop containing nucleotide triphosphate hydrolases"/>
    <property type="match status" value="1"/>
</dbReference>
<feature type="domain" description="CobW/HypB/UreG nucleotide-binding" evidence="1">
    <location>
        <begin position="10"/>
        <end position="234"/>
    </location>
</feature>
<dbReference type="SUPFAM" id="SSF52540">
    <property type="entry name" value="P-loop containing nucleoside triphosphate hydrolases"/>
    <property type="match status" value="1"/>
</dbReference>
<dbReference type="VEuPathDB" id="CryptoDB:Cvel_9131"/>